<evidence type="ECO:0000313" key="2">
    <source>
        <dbReference type="EMBL" id="PVH93280.1"/>
    </source>
</evidence>
<feature type="domain" description="Heterokaryon incompatibility" evidence="1">
    <location>
        <begin position="20"/>
        <end position="124"/>
    </location>
</feature>
<dbReference type="AlphaFoldDB" id="A0A2V1D5G7"/>
<reference evidence="2 3" key="1">
    <citation type="journal article" date="2018" name="Sci. Rep.">
        <title>Comparative genomics provides insights into the lifestyle and reveals functional heterogeneity of dark septate endophytic fungi.</title>
        <authorList>
            <person name="Knapp D.G."/>
            <person name="Nemeth J.B."/>
            <person name="Barry K."/>
            <person name="Hainaut M."/>
            <person name="Henrissat B."/>
            <person name="Johnson J."/>
            <person name="Kuo A."/>
            <person name="Lim J.H.P."/>
            <person name="Lipzen A."/>
            <person name="Nolan M."/>
            <person name="Ohm R.A."/>
            <person name="Tamas L."/>
            <person name="Grigoriev I.V."/>
            <person name="Spatafora J.W."/>
            <person name="Nagy L.G."/>
            <person name="Kovacs G.M."/>
        </authorList>
    </citation>
    <scope>NUCLEOTIDE SEQUENCE [LARGE SCALE GENOMIC DNA]</scope>
    <source>
        <strain evidence="2 3">DSE2036</strain>
    </source>
</reference>
<keyword evidence="3" id="KW-1185">Reference proteome</keyword>
<dbReference type="Pfam" id="PF06985">
    <property type="entry name" value="HET"/>
    <property type="match status" value="1"/>
</dbReference>
<dbReference type="STRING" id="97972.A0A2V1D5G7"/>
<dbReference type="Proteomes" id="UP000244855">
    <property type="component" value="Unassembled WGS sequence"/>
</dbReference>
<sequence length="134" mass="14568">FRVIDVVDGKVIFAPRGCSYVALSYVWGNQPGNVRASKTHMKNTADGESYLEIPGEGVPQTVRDAISVTKMLGERFLWVDALCIVQDDWEELRETIGAMDVIYAAATLTIVAASGTDSSSGLSRAFPSSHRTEQ</sequence>
<name>A0A2V1D5G7_9PLEO</name>
<protein>
    <recommendedName>
        <fullName evidence="1">Heterokaryon incompatibility domain-containing protein</fullName>
    </recommendedName>
</protein>
<dbReference type="OrthoDB" id="2958217at2759"/>
<organism evidence="2 3">
    <name type="scientific">Periconia macrospinosa</name>
    <dbReference type="NCBI Taxonomy" id="97972"/>
    <lineage>
        <taxon>Eukaryota</taxon>
        <taxon>Fungi</taxon>
        <taxon>Dikarya</taxon>
        <taxon>Ascomycota</taxon>
        <taxon>Pezizomycotina</taxon>
        <taxon>Dothideomycetes</taxon>
        <taxon>Pleosporomycetidae</taxon>
        <taxon>Pleosporales</taxon>
        <taxon>Massarineae</taxon>
        <taxon>Periconiaceae</taxon>
        <taxon>Periconia</taxon>
    </lineage>
</organism>
<dbReference type="InterPro" id="IPR010730">
    <property type="entry name" value="HET"/>
</dbReference>
<evidence type="ECO:0000259" key="1">
    <source>
        <dbReference type="Pfam" id="PF06985"/>
    </source>
</evidence>
<proteinExistence type="predicted"/>
<dbReference type="PANTHER" id="PTHR33112">
    <property type="entry name" value="DOMAIN PROTEIN, PUTATIVE-RELATED"/>
    <property type="match status" value="1"/>
</dbReference>
<accession>A0A2V1D5G7</accession>
<gene>
    <name evidence="2" type="ORF">DM02DRAFT_465989</name>
</gene>
<feature type="non-terminal residue" evidence="2">
    <location>
        <position position="1"/>
    </location>
</feature>
<feature type="non-terminal residue" evidence="2">
    <location>
        <position position="134"/>
    </location>
</feature>
<evidence type="ECO:0000313" key="3">
    <source>
        <dbReference type="Proteomes" id="UP000244855"/>
    </source>
</evidence>
<dbReference type="PANTHER" id="PTHR33112:SF12">
    <property type="entry name" value="HETEROKARYON INCOMPATIBILITY DOMAIN-CONTAINING PROTEIN"/>
    <property type="match status" value="1"/>
</dbReference>
<dbReference type="EMBL" id="KZ805601">
    <property type="protein sequence ID" value="PVH93280.1"/>
    <property type="molecule type" value="Genomic_DNA"/>
</dbReference>